<dbReference type="GO" id="GO:0005524">
    <property type="term" value="F:ATP binding"/>
    <property type="evidence" value="ECO:0007669"/>
    <property type="project" value="InterPro"/>
</dbReference>
<dbReference type="EMBL" id="CP042807">
    <property type="protein sequence ID" value="QEE26141.1"/>
    <property type="molecule type" value="Genomic_DNA"/>
</dbReference>
<dbReference type="GO" id="GO:0004674">
    <property type="term" value="F:protein serine/threonine kinase activity"/>
    <property type="evidence" value="ECO:0007669"/>
    <property type="project" value="UniProtKB-KW"/>
</dbReference>
<dbReference type="InterPro" id="IPR000719">
    <property type="entry name" value="Prot_kinase_dom"/>
</dbReference>
<protein>
    <submittedName>
        <fullName evidence="2">Serine/threonine protein kinase</fullName>
    </submittedName>
</protein>
<keyword evidence="2" id="KW-0808">Transferase</keyword>
<name>A0A5B9E6S2_9GAMM</name>
<dbReference type="InterPro" id="IPR051681">
    <property type="entry name" value="Ser/Thr_Kinases-Pseudokinases"/>
</dbReference>
<organism evidence="2 3">
    <name type="scientific">Rhodanobacter glycinis</name>
    <dbReference type="NCBI Taxonomy" id="582702"/>
    <lineage>
        <taxon>Bacteria</taxon>
        <taxon>Pseudomonadati</taxon>
        <taxon>Pseudomonadota</taxon>
        <taxon>Gammaproteobacteria</taxon>
        <taxon>Lysobacterales</taxon>
        <taxon>Rhodanobacteraceae</taxon>
        <taxon>Rhodanobacter</taxon>
    </lineage>
</organism>
<dbReference type="PANTHER" id="PTHR44329">
    <property type="entry name" value="SERINE/THREONINE-PROTEIN KINASE TNNI3K-RELATED"/>
    <property type="match status" value="1"/>
</dbReference>
<keyword evidence="2" id="KW-0723">Serine/threonine-protein kinase</keyword>
<dbReference type="SMART" id="SM00220">
    <property type="entry name" value="S_TKc"/>
    <property type="match status" value="1"/>
</dbReference>
<evidence type="ECO:0000313" key="2">
    <source>
        <dbReference type="EMBL" id="QEE26141.1"/>
    </source>
</evidence>
<evidence type="ECO:0000313" key="3">
    <source>
        <dbReference type="Proteomes" id="UP000321807"/>
    </source>
</evidence>
<dbReference type="InterPro" id="IPR008271">
    <property type="entry name" value="Ser/Thr_kinase_AS"/>
</dbReference>
<accession>A0A5B9E6S2</accession>
<gene>
    <name evidence="2" type="ORF">CS053_17720</name>
</gene>
<reference evidence="2 3" key="1">
    <citation type="submission" date="2019-08" db="EMBL/GenBank/DDBJ databases">
        <title>Complete genome sequence of Rhodanobacter glycinis strain T01E-68 isolated from tomato root.</title>
        <authorList>
            <person name="Weon H.-Y."/>
            <person name="Lee S.A."/>
        </authorList>
    </citation>
    <scope>NUCLEOTIDE SEQUENCE [LARGE SCALE GENOMIC DNA]</scope>
    <source>
        <strain evidence="2 3">T01E-68</strain>
    </source>
</reference>
<evidence type="ECO:0000259" key="1">
    <source>
        <dbReference type="PROSITE" id="PS50011"/>
    </source>
</evidence>
<sequence length="267" mass="29613">MAVKRSSEFAQVWLLERAGDTANPSIYDKQRAAKTFDQADEAAVVNELANWILLSHNNVLPLIKIARLNFRIAALMELCKGSLQDILDQRRLTWHETRTVLLQVCAALQYAFMNHNLVHLDIKPGNILVKNFPDQVQVSDWGISQLVEQGRIAGGGFTYGYLAPERLSGKPVSGPSSDIFALGMVAVYALTGTLPYAYLSDEKQFGSRAEQLFLQLHSSMYYKRAGELLKFFPASVQKLVLSCIHPDPATRQSDYEGLLQAITGAPG</sequence>
<keyword evidence="2" id="KW-0418">Kinase</keyword>
<proteinExistence type="predicted"/>
<dbReference type="InterPro" id="IPR011009">
    <property type="entry name" value="Kinase-like_dom_sf"/>
</dbReference>
<dbReference type="SUPFAM" id="SSF56112">
    <property type="entry name" value="Protein kinase-like (PK-like)"/>
    <property type="match status" value="1"/>
</dbReference>
<dbReference type="PROSITE" id="PS00108">
    <property type="entry name" value="PROTEIN_KINASE_ST"/>
    <property type="match status" value="1"/>
</dbReference>
<feature type="domain" description="Protein kinase" evidence="1">
    <location>
        <begin position="1"/>
        <end position="263"/>
    </location>
</feature>
<dbReference type="KEGG" id="rgl:CS053_17720"/>
<dbReference type="Gene3D" id="1.10.510.10">
    <property type="entry name" value="Transferase(Phosphotransferase) domain 1"/>
    <property type="match status" value="1"/>
</dbReference>
<dbReference type="CDD" id="cd14014">
    <property type="entry name" value="STKc_PknB_like"/>
    <property type="match status" value="1"/>
</dbReference>
<dbReference type="AlphaFoldDB" id="A0A5B9E6S2"/>
<dbReference type="Proteomes" id="UP000321807">
    <property type="component" value="Chromosome"/>
</dbReference>
<dbReference type="Pfam" id="PF00069">
    <property type="entry name" value="Pkinase"/>
    <property type="match status" value="1"/>
</dbReference>
<dbReference type="RefSeq" id="WP_147628396.1">
    <property type="nucleotide sequence ID" value="NZ_CP042807.1"/>
</dbReference>
<dbReference type="PROSITE" id="PS50011">
    <property type="entry name" value="PROTEIN_KINASE_DOM"/>
    <property type="match status" value="1"/>
</dbReference>